<dbReference type="Proteomes" id="UP000050421">
    <property type="component" value="Unassembled WGS sequence"/>
</dbReference>
<evidence type="ECO:0000313" key="1">
    <source>
        <dbReference type="EMBL" id="KPQ19495.1"/>
    </source>
</evidence>
<dbReference type="PATRIC" id="fig|1305737.6.peg.1188"/>
<proteinExistence type="predicted"/>
<dbReference type="STRING" id="1305737.GCA_000526355_01782"/>
<reference evidence="1 2" key="1">
    <citation type="submission" date="2015-09" db="EMBL/GenBank/DDBJ databases">
        <title>Identification and resolution of microdiversity through metagenomic sequencing of parallel consortia.</title>
        <authorList>
            <person name="Nelson W.C."/>
            <person name="Romine M.F."/>
            <person name="Lindemann S.R."/>
        </authorList>
    </citation>
    <scope>NUCLEOTIDE SEQUENCE [LARGE SCALE GENOMIC DNA]</scope>
    <source>
        <strain evidence="1">HL-49</strain>
    </source>
</reference>
<sequence>MIESVSIHLAEVHRELVSEDYLKFETQQEGSFSIYQIEFKKNCQVAVLRVDFKLSEKPLFFRSSAYQWISPEVVDATANYHSPKLMKFANEFYLLGTTTLGAWKWNKKNNSLSWYLIHPDLNPVFRYNEDDYRVWKKQFEVSAGKKFSLGLYYGPGPVPEFARTPLGFAPTICFTDHCDFDTLDLLQAQRKLFKKNHIRTTKGVFLHTYSHKGEYAALDQKPLLEEIKKWEKDGHEIAYHAFSRSFRKESWKEYQEFETPSGLKTIQTYIDHGFHQYNFSKQSFSSQREWLQHMQIKGVRYFWNYVDGMEANSRSHNQLMPSHSSISAIFQEKSSAKRAGLDYDKSRNQKTWLAYGTNDTLDKRVKVLNASFAELRKGKKGLFPFAFSLFKTLSAAASLKLIEKNLFRPDKSFFFSRFSPAFFPVSFGQNEDLMAFQSFSLKDFRAVFCEKSLQDLEAESGVLVAHTYFAYLGSNHPGRIFKDELGRIQEEVASSFEQLGNRIKEGRIWNPTLSELGDFHRKLMESNYTWKNGQLNTENFPGTVRWIK</sequence>
<dbReference type="OrthoDB" id="1290266at2"/>
<accession>A0A0P7XRB4</accession>
<comment type="caution">
    <text evidence="1">The sequence shown here is derived from an EMBL/GenBank/DDBJ whole genome shotgun (WGS) entry which is preliminary data.</text>
</comment>
<dbReference type="EMBL" id="LJXT01000009">
    <property type="protein sequence ID" value="KPQ19495.1"/>
    <property type="molecule type" value="Genomic_DNA"/>
</dbReference>
<name>A0A0P7XRB4_9BACT</name>
<dbReference type="AlphaFoldDB" id="A0A0P7XRB4"/>
<organism evidence="1 2">
    <name type="scientific">Algoriphagus marincola HL-49</name>
    <dbReference type="NCBI Taxonomy" id="1305737"/>
    <lineage>
        <taxon>Bacteria</taxon>
        <taxon>Pseudomonadati</taxon>
        <taxon>Bacteroidota</taxon>
        <taxon>Cytophagia</taxon>
        <taxon>Cytophagales</taxon>
        <taxon>Cyclobacteriaceae</taxon>
        <taxon>Algoriphagus</taxon>
    </lineage>
</organism>
<dbReference type="eggNOG" id="ENOG5033I1B">
    <property type="taxonomic scope" value="Bacteria"/>
</dbReference>
<evidence type="ECO:0008006" key="3">
    <source>
        <dbReference type="Google" id="ProtNLM"/>
    </source>
</evidence>
<evidence type="ECO:0000313" key="2">
    <source>
        <dbReference type="Proteomes" id="UP000050421"/>
    </source>
</evidence>
<gene>
    <name evidence="1" type="ORF">HLUCCX10_02605</name>
</gene>
<protein>
    <recommendedName>
        <fullName evidence="3">NodB homology domain-containing protein</fullName>
    </recommendedName>
</protein>